<keyword evidence="4" id="KW-1185">Reference proteome</keyword>
<name>M1AFF0_SOLTU</name>
<feature type="region of interest" description="Disordered" evidence="1">
    <location>
        <begin position="1"/>
        <end position="31"/>
    </location>
</feature>
<dbReference type="ExpressionAtlas" id="M1AFF0">
    <property type="expression patterns" value="baseline"/>
</dbReference>
<reference evidence="4" key="1">
    <citation type="journal article" date="2011" name="Nature">
        <title>Genome sequence and analysis of the tuber crop potato.</title>
        <authorList>
            <consortium name="The Potato Genome Sequencing Consortium"/>
        </authorList>
    </citation>
    <scope>NUCLEOTIDE SEQUENCE [LARGE SCALE GENOMIC DNA]</scope>
    <source>
        <strain evidence="4">cv. DM1-3 516 R44</strain>
    </source>
</reference>
<dbReference type="Gramene" id="PGSC0003DMT400021610">
    <property type="protein sequence ID" value="PGSC0003DMT400021610"/>
    <property type="gene ID" value="PGSC0003DMG400008384"/>
</dbReference>
<protein>
    <submittedName>
        <fullName evidence="3">CTR1 kinase</fullName>
    </submittedName>
</protein>
<organism evidence="3 4">
    <name type="scientific">Solanum tuberosum</name>
    <name type="common">Potato</name>
    <dbReference type="NCBI Taxonomy" id="4113"/>
    <lineage>
        <taxon>Eukaryota</taxon>
        <taxon>Viridiplantae</taxon>
        <taxon>Streptophyta</taxon>
        <taxon>Embryophyta</taxon>
        <taxon>Tracheophyta</taxon>
        <taxon>Spermatophyta</taxon>
        <taxon>Magnoliopsida</taxon>
        <taxon>eudicotyledons</taxon>
        <taxon>Gunneridae</taxon>
        <taxon>Pentapetalae</taxon>
        <taxon>asterids</taxon>
        <taxon>lamiids</taxon>
        <taxon>Solanales</taxon>
        <taxon>Solanaceae</taxon>
        <taxon>Solanoideae</taxon>
        <taxon>Solaneae</taxon>
        <taxon>Solanum</taxon>
    </lineage>
</organism>
<dbReference type="EnsemblPlants" id="PGSC0003DMT400021610">
    <property type="protein sequence ID" value="PGSC0003DMT400021610"/>
    <property type="gene ID" value="PGSC0003DMG400008384"/>
</dbReference>
<sequence>MEVPGRRSNYAMLQQQPPYDEFNSDEKSNSRSDKGLYWDLIDRRIGTTPFQASIVLPTQSSEGSFAESSISGVSFGHMNANSGGGGSLSKSWAQQTEESYQLQLTLALRISTEATCADDPNLLDYVPDESVSHASASSASVEAMSHRFWVNGSLSYFDKVPDGFYLIQGMDPYIWTLCSDLQESGRIPSIESLKAVDPSVVPSVEVILIDRRSDPRLKELQNQIHSMYRSCNTTKEVVDQLAKLICNHMGFCRRR</sequence>
<dbReference type="OrthoDB" id="339325at2759"/>
<reference evidence="3" key="2">
    <citation type="submission" date="2015-06" db="UniProtKB">
        <authorList>
            <consortium name="EnsemblPlants"/>
        </authorList>
    </citation>
    <scope>IDENTIFICATION</scope>
    <source>
        <strain evidence="3">DM1-3 516 R44</strain>
    </source>
</reference>
<feature type="domain" description="EDR1/CTR1/ARMC3-like peptidase-like" evidence="2">
    <location>
        <begin position="141"/>
        <end position="250"/>
    </location>
</feature>
<dbReference type="AlphaFoldDB" id="M1AFF0"/>
<evidence type="ECO:0000313" key="4">
    <source>
        <dbReference type="Proteomes" id="UP000011115"/>
    </source>
</evidence>
<evidence type="ECO:0000259" key="2">
    <source>
        <dbReference type="Pfam" id="PF14381"/>
    </source>
</evidence>
<proteinExistence type="predicted"/>
<gene>
    <name evidence="3" type="primary">LOC102594268</name>
</gene>
<dbReference type="Proteomes" id="UP000011115">
    <property type="component" value="Unassembled WGS sequence"/>
</dbReference>
<accession>M1AFF0</accession>
<evidence type="ECO:0000313" key="3">
    <source>
        <dbReference type="EnsemblPlants" id="PGSC0003DMT400021610"/>
    </source>
</evidence>
<dbReference type="Pfam" id="PF14381">
    <property type="entry name" value="EDR1_CTR1_ARMC3_pept"/>
    <property type="match status" value="1"/>
</dbReference>
<dbReference type="InterPro" id="IPR055164">
    <property type="entry name" value="EDR1/CTR1/ARMC3-like_pept-like"/>
</dbReference>
<dbReference type="HOGENOM" id="CLU_1032836_0_0_1"/>
<evidence type="ECO:0000256" key="1">
    <source>
        <dbReference type="SAM" id="MobiDB-lite"/>
    </source>
</evidence>